<dbReference type="RefSeq" id="WP_281381895.1">
    <property type="nucleotide sequence ID" value="NZ_JACHDS010000001.1"/>
</dbReference>
<dbReference type="Proteomes" id="UP000546642">
    <property type="component" value="Unassembled WGS sequence"/>
</dbReference>
<comment type="caution">
    <text evidence="2">The sequence shown here is derived from an EMBL/GenBank/DDBJ whole genome shotgun (WGS) entry which is preliminary data.</text>
</comment>
<evidence type="ECO:0000256" key="1">
    <source>
        <dbReference type="SAM" id="MobiDB-lite"/>
    </source>
</evidence>
<keyword evidence="3" id="KW-1185">Reference proteome</keyword>
<protein>
    <submittedName>
        <fullName evidence="2">Uncharacterized protein</fullName>
    </submittedName>
</protein>
<gene>
    <name evidence="2" type="ORF">HNR23_004813</name>
</gene>
<evidence type="ECO:0000313" key="3">
    <source>
        <dbReference type="Proteomes" id="UP000546642"/>
    </source>
</evidence>
<feature type="region of interest" description="Disordered" evidence="1">
    <location>
        <begin position="1"/>
        <end position="40"/>
    </location>
</feature>
<name>A0A7X0D7R6_9ACTN</name>
<proteinExistence type="predicted"/>
<reference evidence="2 3" key="1">
    <citation type="submission" date="2020-08" db="EMBL/GenBank/DDBJ databases">
        <title>Sequencing the genomes of 1000 actinobacteria strains.</title>
        <authorList>
            <person name="Klenk H.-P."/>
        </authorList>
    </citation>
    <scope>NUCLEOTIDE SEQUENCE [LARGE SCALE GENOMIC DNA]</scope>
    <source>
        <strain evidence="2 3">DSM 46659</strain>
    </source>
</reference>
<dbReference type="EMBL" id="JACHDS010000001">
    <property type="protein sequence ID" value="MBB6174753.1"/>
    <property type="molecule type" value="Genomic_DNA"/>
</dbReference>
<sequence length="40" mass="4036">MNSAHALKATGRPAEPHGPTGPHIPARAAGEARLPQAAAR</sequence>
<organism evidence="2 3">
    <name type="scientific">Nocardiopsis mwathae</name>
    <dbReference type="NCBI Taxonomy" id="1472723"/>
    <lineage>
        <taxon>Bacteria</taxon>
        <taxon>Bacillati</taxon>
        <taxon>Actinomycetota</taxon>
        <taxon>Actinomycetes</taxon>
        <taxon>Streptosporangiales</taxon>
        <taxon>Nocardiopsidaceae</taxon>
        <taxon>Nocardiopsis</taxon>
    </lineage>
</organism>
<accession>A0A7X0D7R6</accession>
<evidence type="ECO:0000313" key="2">
    <source>
        <dbReference type="EMBL" id="MBB6174753.1"/>
    </source>
</evidence>
<dbReference type="AlphaFoldDB" id="A0A7X0D7R6"/>